<sequence length="186" mass="20800">MKKLPRVLAIDDGFFRPRQKGRAILVGVVSRLDNRIEGILSGEVNVDGLDSTQKIISMLAKSKFKQQVSFLILDGVNFAGFNIVDVDRLFKRLSVPIIIVFRKMPRMEKIEKALGNFKDGKKRLKLIAKAGEIHSFNSIHFQVKGTDAKTAKSVLRKTIKYSKLPEPLRMAHLIASGVSIGESTRP</sequence>
<accession>A0A938YXF2</accession>
<protein>
    <recommendedName>
        <fullName evidence="1">UPF0215 protein JW744_03215</fullName>
    </recommendedName>
</protein>
<proteinExistence type="inferred from homology"/>
<name>A0A938YXF2_9ARCH</name>
<dbReference type="PANTHER" id="PTHR39518:SF2">
    <property type="entry name" value="UPF0215 PROTEIN MJ1150"/>
    <property type="match status" value="1"/>
</dbReference>
<dbReference type="HAMAP" id="MF_00582">
    <property type="entry name" value="UPF0215"/>
    <property type="match status" value="1"/>
</dbReference>
<organism evidence="2 3">
    <name type="scientific">Candidatus Iainarchaeum sp</name>
    <dbReference type="NCBI Taxonomy" id="3101447"/>
    <lineage>
        <taxon>Archaea</taxon>
        <taxon>Candidatus Iainarchaeota</taxon>
        <taxon>Candidatus Iainarchaeia</taxon>
        <taxon>Candidatus Iainarchaeales</taxon>
        <taxon>Candidatus Iainarchaeaceae</taxon>
        <taxon>Candidatus Iainarchaeum</taxon>
    </lineage>
</organism>
<dbReference type="AlphaFoldDB" id="A0A938YXF2"/>
<dbReference type="Gene3D" id="3.30.2170.10">
    <property type="entry name" value="archaeoglobus fulgidus dsm 4304 superfamily"/>
    <property type="match status" value="1"/>
</dbReference>
<dbReference type="Proteomes" id="UP000809243">
    <property type="component" value="Unassembled WGS sequence"/>
</dbReference>
<dbReference type="PANTHER" id="PTHR39518">
    <property type="entry name" value="UPF0215 PROTEIN MJ1150"/>
    <property type="match status" value="1"/>
</dbReference>
<comment type="similarity">
    <text evidence="1">Belongs to the UPF0215 family.</text>
</comment>
<gene>
    <name evidence="2" type="ORF">JW744_03215</name>
</gene>
<evidence type="ECO:0000313" key="3">
    <source>
        <dbReference type="Proteomes" id="UP000809243"/>
    </source>
</evidence>
<dbReference type="Pfam" id="PF01949">
    <property type="entry name" value="Endo_dU"/>
    <property type="match status" value="1"/>
</dbReference>
<dbReference type="EMBL" id="JAFGDB010000052">
    <property type="protein sequence ID" value="MBN2067451.1"/>
    <property type="molecule type" value="Genomic_DNA"/>
</dbReference>
<evidence type="ECO:0000313" key="2">
    <source>
        <dbReference type="EMBL" id="MBN2067451.1"/>
    </source>
</evidence>
<comment type="caution">
    <text evidence="2">The sequence shown here is derived from an EMBL/GenBank/DDBJ whole genome shotgun (WGS) entry which is preliminary data.</text>
</comment>
<dbReference type="PIRSF" id="PIRSF006380">
    <property type="entry name" value="UCP006380"/>
    <property type="match status" value="1"/>
</dbReference>
<dbReference type="InterPro" id="IPR002802">
    <property type="entry name" value="Endo_dU"/>
</dbReference>
<reference evidence="2" key="1">
    <citation type="submission" date="2021-01" db="EMBL/GenBank/DDBJ databases">
        <title>Active Sulfur Cycling in an Early Earth Analoge.</title>
        <authorList>
            <person name="Hahn C.R."/>
            <person name="Youssef N.H."/>
            <person name="Elshahed M."/>
        </authorList>
    </citation>
    <scope>NUCLEOTIDE SEQUENCE</scope>
    <source>
        <strain evidence="2">Zod_Metabat.1151</strain>
    </source>
</reference>
<evidence type="ECO:0000256" key="1">
    <source>
        <dbReference type="HAMAP-Rule" id="MF_00582"/>
    </source>
</evidence>